<evidence type="ECO:0000313" key="3">
    <source>
        <dbReference type="Proteomes" id="UP000319130"/>
    </source>
</evidence>
<keyword evidence="1" id="KW-0812">Transmembrane</keyword>
<accession>A0A523W6U2</accession>
<proteinExistence type="predicted"/>
<name>A0A523W6U2_UNCAE</name>
<dbReference type="NCBIfam" id="TIGR03142">
    <property type="entry name" value="cytochro_ccmI"/>
    <property type="match status" value="1"/>
</dbReference>
<protein>
    <submittedName>
        <fullName evidence="2">C-type cytochrome biogenesis protein CcmI</fullName>
    </submittedName>
</protein>
<evidence type="ECO:0000256" key="1">
    <source>
        <dbReference type="SAM" id="Phobius"/>
    </source>
</evidence>
<evidence type="ECO:0000313" key="2">
    <source>
        <dbReference type="EMBL" id="TET62756.1"/>
    </source>
</evidence>
<comment type="caution">
    <text evidence="2">The sequence shown here is derived from an EMBL/GenBank/DDBJ whole genome shotgun (WGS) entry which is preliminary data.</text>
</comment>
<feature type="transmembrane region" description="Helical" evidence="1">
    <location>
        <begin position="6"/>
        <end position="23"/>
    </location>
</feature>
<gene>
    <name evidence="2" type="primary">ccmI</name>
    <name evidence="2" type="ORF">E3J48_03815</name>
</gene>
<keyword evidence="1" id="KW-0472">Membrane</keyword>
<dbReference type="InterPro" id="IPR017560">
    <property type="entry name" value="Cyt_c_biogenesis_CcmI"/>
</dbReference>
<dbReference type="AlphaFoldDB" id="A0A523W6U2"/>
<dbReference type="EMBL" id="SOIZ01000162">
    <property type="protein sequence ID" value="TET62756.1"/>
    <property type="molecule type" value="Genomic_DNA"/>
</dbReference>
<organism evidence="2 3">
    <name type="scientific">Aerophobetes bacterium</name>
    <dbReference type="NCBI Taxonomy" id="2030807"/>
    <lineage>
        <taxon>Bacteria</taxon>
        <taxon>Candidatus Aerophobota</taxon>
    </lineage>
</organism>
<reference evidence="2 3" key="1">
    <citation type="submission" date="2019-03" db="EMBL/GenBank/DDBJ databases">
        <title>Metabolic potential of uncultured bacteria and archaea associated with petroleum seepage in deep-sea sediments.</title>
        <authorList>
            <person name="Dong X."/>
            <person name="Hubert C."/>
        </authorList>
    </citation>
    <scope>NUCLEOTIDE SEQUENCE [LARGE SCALE GENOMIC DNA]</scope>
    <source>
        <strain evidence="2">E29_bin52</strain>
    </source>
</reference>
<keyword evidence="1" id="KW-1133">Transmembrane helix</keyword>
<dbReference type="Proteomes" id="UP000319130">
    <property type="component" value="Unassembled WGS sequence"/>
</dbReference>
<sequence length="128" mass="14680">MMIEISMVFVGLAVVGFIIYPLITGKNSTPGKNRANDKLQDFALEKESVYASLKELEFDHRMGKLSRKDYEGLRSELENTAVSLIKKADRAKEGKGREKAIEEEIESEVLRLRKKKDFSADKERRKDK</sequence>